<protein>
    <recommendedName>
        <fullName evidence="2">NAD-dependent epimerase/dehydratase domain-containing protein</fullName>
    </recommendedName>
</protein>
<dbReference type="PANTHER" id="PTHR10366:SF831">
    <property type="entry name" value="NAD-DEPENDENT EPIMERASE_DEHYDRATASE DOMAIN-CONTAINING PROTEIN"/>
    <property type="match status" value="1"/>
</dbReference>
<dbReference type="InterPro" id="IPR050425">
    <property type="entry name" value="NAD(P)_dehydrat-like"/>
</dbReference>
<organism evidence="4">
    <name type="scientific">Selaginella moellendorffii</name>
    <name type="common">Spikemoss</name>
    <dbReference type="NCBI Taxonomy" id="88036"/>
    <lineage>
        <taxon>Eukaryota</taxon>
        <taxon>Viridiplantae</taxon>
        <taxon>Streptophyta</taxon>
        <taxon>Embryophyta</taxon>
        <taxon>Tracheophyta</taxon>
        <taxon>Lycopodiopsida</taxon>
        <taxon>Selaginellales</taxon>
        <taxon>Selaginellaceae</taxon>
        <taxon>Selaginella</taxon>
    </lineage>
</organism>
<dbReference type="CDD" id="cd08958">
    <property type="entry name" value="FR_SDR_e"/>
    <property type="match status" value="1"/>
</dbReference>
<sequence length="325" mass="35979">MGKAICVTGAGGFIASWIVRDLLNKGFSVHGTVRDPDDNAKCGHLKQLDGSERLKLHKADVLDYDSIADAIRDCEVVFHTACPVTASTENPEDVLVPAITGTRNVLKACAQERIKRVIVTSSAAAVMFDPNRPAERIVDESCWSDTDYCKKLKQWYLLAKTESEKLAWSLSKEYGLDLITICPSYVFGPMLQPTLNSSSAVLKALVDGHESSYRDSSIPVVDVRDVSKAHILAMDKEEASGRYLCVERVVSNSEIIKILRAKFPQLSYPKECVAETSVWNQSGIRPDNLGREKLLGLITEFDIPLERMLFDTVSDMLNKGLLRAI</sequence>
<reference evidence="3 4" key="1">
    <citation type="journal article" date="2011" name="Science">
        <title>The Selaginella genome identifies genetic changes associated with the evolution of vascular plants.</title>
        <authorList>
            <person name="Banks J.A."/>
            <person name="Nishiyama T."/>
            <person name="Hasebe M."/>
            <person name="Bowman J.L."/>
            <person name="Gribskov M."/>
            <person name="dePamphilis C."/>
            <person name="Albert V.A."/>
            <person name="Aono N."/>
            <person name="Aoyama T."/>
            <person name="Ambrose B.A."/>
            <person name="Ashton N.W."/>
            <person name="Axtell M.J."/>
            <person name="Barker E."/>
            <person name="Barker M.S."/>
            <person name="Bennetzen J.L."/>
            <person name="Bonawitz N.D."/>
            <person name="Chapple C."/>
            <person name="Cheng C."/>
            <person name="Correa L.G."/>
            <person name="Dacre M."/>
            <person name="DeBarry J."/>
            <person name="Dreyer I."/>
            <person name="Elias M."/>
            <person name="Engstrom E.M."/>
            <person name="Estelle M."/>
            <person name="Feng L."/>
            <person name="Finet C."/>
            <person name="Floyd S.K."/>
            <person name="Frommer W.B."/>
            <person name="Fujita T."/>
            <person name="Gramzow L."/>
            <person name="Gutensohn M."/>
            <person name="Harholt J."/>
            <person name="Hattori M."/>
            <person name="Heyl A."/>
            <person name="Hirai T."/>
            <person name="Hiwatashi Y."/>
            <person name="Ishikawa M."/>
            <person name="Iwata M."/>
            <person name="Karol K.G."/>
            <person name="Koehler B."/>
            <person name="Kolukisaoglu U."/>
            <person name="Kubo M."/>
            <person name="Kurata T."/>
            <person name="Lalonde S."/>
            <person name="Li K."/>
            <person name="Li Y."/>
            <person name="Litt A."/>
            <person name="Lyons E."/>
            <person name="Manning G."/>
            <person name="Maruyama T."/>
            <person name="Michael T.P."/>
            <person name="Mikami K."/>
            <person name="Miyazaki S."/>
            <person name="Morinaga S."/>
            <person name="Murata T."/>
            <person name="Mueller-Roeber B."/>
            <person name="Nelson D.R."/>
            <person name="Obara M."/>
            <person name="Oguri Y."/>
            <person name="Olmstead R.G."/>
            <person name="Onodera N."/>
            <person name="Petersen B.L."/>
            <person name="Pils B."/>
            <person name="Prigge M."/>
            <person name="Rensing S.A."/>
            <person name="Riano-Pachon D.M."/>
            <person name="Roberts A.W."/>
            <person name="Sato Y."/>
            <person name="Scheller H.V."/>
            <person name="Schulz B."/>
            <person name="Schulz C."/>
            <person name="Shakirov E.V."/>
            <person name="Shibagaki N."/>
            <person name="Shinohara N."/>
            <person name="Shippen D.E."/>
            <person name="Soerensen I."/>
            <person name="Sotooka R."/>
            <person name="Sugimoto N."/>
            <person name="Sugita M."/>
            <person name="Sumikawa N."/>
            <person name="Tanurdzic M."/>
            <person name="Theissen G."/>
            <person name="Ulvskov P."/>
            <person name="Wakazuki S."/>
            <person name="Weng J.K."/>
            <person name="Willats W.W."/>
            <person name="Wipf D."/>
            <person name="Wolf P.G."/>
            <person name="Yang L."/>
            <person name="Zimmer A.D."/>
            <person name="Zhu Q."/>
            <person name="Mitros T."/>
            <person name="Hellsten U."/>
            <person name="Loque D."/>
            <person name="Otillar R."/>
            <person name="Salamov A."/>
            <person name="Schmutz J."/>
            <person name="Shapiro H."/>
            <person name="Lindquist E."/>
            <person name="Lucas S."/>
            <person name="Rokhsar D."/>
            <person name="Grigoriev I.V."/>
        </authorList>
    </citation>
    <scope>NUCLEOTIDE SEQUENCE [LARGE SCALE GENOMIC DNA]</scope>
</reference>
<dbReference type="PANTHER" id="PTHR10366">
    <property type="entry name" value="NAD DEPENDENT EPIMERASE/DEHYDRATASE"/>
    <property type="match status" value="1"/>
</dbReference>
<dbReference type="HOGENOM" id="CLU_007383_9_0_1"/>
<evidence type="ECO:0000313" key="4">
    <source>
        <dbReference type="Proteomes" id="UP000001514"/>
    </source>
</evidence>
<evidence type="ECO:0000259" key="2">
    <source>
        <dbReference type="Pfam" id="PF01370"/>
    </source>
</evidence>
<dbReference type="Gene3D" id="3.40.50.720">
    <property type="entry name" value="NAD(P)-binding Rossmann-like Domain"/>
    <property type="match status" value="1"/>
</dbReference>
<feature type="domain" description="NAD-dependent epimerase/dehydratase" evidence="2">
    <location>
        <begin position="5"/>
        <end position="239"/>
    </location>
</feature>
<gene>
    <name evidence="3" type="ORF">SELMODRAFT_227659</name>
</gene>
<dbReference type="InterPro" id="IPR036291">
    <property type="entry name" value="NAD(P)-bd_dom_sf"/>
</dbReference>
<name>D8R4T9_SELML</name>
<dbReference type="Pfam" id="PF01370">
    <property type="entry name" value="Epimerase"/>
    <property type="match status" value="1"/>
</dbReference>
<proteinExistence type="predicted"/>
<dbReference type="Proteomes" id="UP000001514">
    <property type="component" value="Unassembled WGS sequence"/>
</dbReference>
<dbReference type="AlphaFoldDB" id="D8R4T9"/>
<dbReference type="GO" id="GO:0016616">
    <property type="term" value="F:oxidoreductase activity, acting on the CH-OH group of donors, NAD or NADP as acceptor"/>
    <property type="evidence" value="ECO:0000318"/>
    <property type="project" value="GO_Central"/>
</dbReference>
<dbReference type="STRING" id="88036.D8R4T9"/>
<dbReference type="FunFam" id="3.40.50.720:FF:000085">
    <property type="entry name" value="Dihydroflavonol reductase"/>
    <property type="match status" value="1"/>
</dbReference>
<dbReference type="EMBL" id="GL377572">
    <property type="protein sequence ID" value="EFJ32728.1"/>
    <property type="molecule type" value="Genomic_DNA"/>
</dbReference>
<evidence type="ECO:0000313" key="3">
    <source>
        <dbReference type="EMBL" id="EFJ32728.1"/>
    </source>
</evidence>
<keyword evidence="4" id="KW-1185">Reference proteome</keyword>
<dbReference type="Gramene" id="EFJ32728">
    <property type="protein sequence ID" value="EFJ32728"/>
    <property type="gene ID" value="SELMODRAFT_227659"/>
</dbReference>
<evidence type="ECO:0000256" key="1">
    <source>
        <dbReference type="ARBA" id="ARBA00023002"/>
    </source>
</evidence>
<dbReference type="KEGG" id="smo:SELMODRAFT_227659"/>
<dbReference type="eggNOG" id="KOG1502">
    <property type="taxonomic scope" value="Eukaryota"/>
</dbReference>
<dbReference type="InParanoid" id="D8R4T9"/>
<dbReference type="SUPFAM" id="SSF51735">
    <property type="entry name" value="NAD(P)-binding Rossmann-fold domains"/>
    <property type="match status" value="1"/>
</dbReference>
<accession>D8R4T9</accession>
<dbReference type="OMA" id="CTSHEIG"/>
<dbReference type="InterPro" id="IPR001509">
    <property type="entry name" value="Epimerase_deHydtase"/>
</dbReference>
<keyword evidence="1" id="KW-0560">Oxidoreductase</keyword>